<proteinExistence type="inferred from homology"/>
<feature type="binding site" evidence="17">
    <location>
        <begin position="412"/>
        <end position="416"/>
    </location>
    <ligand>
        <name>AMP</name>
        <dbReference type="ChEBI" id="CHEBI:456215"/>
    </ligand>
</feature>
<dbReference type="PANTHER" id="PTHR12592">
    <property type="entry name" value="ATP-DEPENDENT (S)-NAD(P)H-HYDRATE DEHYDRATASE FAMILY MEMBER"/>
    <property type="match status" value="1"/>
</dbReference>
<dbReference type="Pfam" id="PF03853">
    <property type="entry name" value="YjeF_N"/>
    <property type="match status" value="1"/>
</dbReference>
<dbReference type="HAMAP" id="MF_01965">
    <property type="entry name" value="NADHX_dehydratase"/>
    <property type="match status" value="1"/>
</dbReference>
<keyword evidence="13" id="KW-0511">Multifunctional enzyme</keyword>
<dbReference type="PANTHER" id="PTHR12592:SF0">
    <property type="entry name" value="ATP-DEPENDENT (S)-NAD(P)H-HYDRATE DEHYDRATASE"/>
    <property type="match status" value="1"/>
</dbReference>
<evidence type="ECO:0000256" key="9">
    <source>
        <dbReference type="ARBA" id="ARBA00022958"/>
    </source>
</evidence>
<evidence type="ECO:0000256" key="16">
    <source>
        <dbReference type="ARBA" id="ARBA00049209"/>
    </source>
</evidence>
<comment type="similarity">
    <text evidence="17">Belongs to the NnrD/CARKD family.</text>
</comment>
<dbReference type="PROSITE" id="PS51385">
    <property type="entry name" value="YJEF_N"/>
    <property type="match status" value="1"/>
</dbReference>
<dbReference type="PROSITE" id="PS01050">
    <property type="entry name" value="YJEF_C_2"/>
    <property type="match status" value="1"/>
</dbReference>
<dbReference type="GO" id="GO:0052856">
    <property type="term" value="F:NAD(P)HX epimerase activity"/>
    <property type="evidence" value="ECO:0007669"/>
    <property type="project" value="UniProtKB-UniRule"/>
</dbReference>
<dbReference type="HAMAP" id="MF_01966">
    <property type="entry name" value="NADHX_epimerase"/>
    <property type="match status" value="1"/>
</dbReference>
<keyword evidence="8 17" id="KW-0521">NADP</keyword>
<comment type="function">
    <text evidence="17">Catalyzes the dehydration of the S-form of NAD(P)HX at the expense of ADP, which is converted to AMP. Together with NAD(P)HX epimerase, which catalyzes the epimerization of the S- and R-forms, the enzyme allows the repair of both epimers of NAD(P)HX, a damaged form of NAD(P)H that is a result of enzymatic or heat-dependent hydration.</text>
</comment>
<dbReference type="EC" id="4.2.1.136" evidence="19"/>
<feature type="binding site" evidence="18">
    <location>
        <position position="159"/>
    </location>
    <ligand>
        <name>(6S)-NADPHX</name>
        <dbReference type="ChEBI" id="CHEBI:64076"/>
    </ligand>
</feature>
<evidence type="ECO:0000256" key="7">
    <source>
        <dbReference type="ARBA" id="ARBA00022840"/>
    </source>
</evidence>
<feature type="binding site" evidence="18">
    <location>
        <position position="58"/>
    </location>
    <ligand>
        <name>K(+)</name>
        <dbReference type="ChEBI" id="CHEBI:29103"/>
    </ligand>
</feature>
<feature type="binding site" evidence="17">
    <location>
        <position position="326"/>
    </location>
    <ligand>
        <name>(6S)-NADPHX</name>
        <dbReference type="ChEBI" id="CHEBI:64076"/>
    </ligand>
</feature>
<comment type="subunit">
    <text evidence="17">Homotetramer.</text>
</comment>
<dbReference type="EC" id="5.1.99.6" evidence="19"/>
<feature type="binding site" evidence="17">
    <location>
        <position position="441"/>
    </location>
    <ligand>
        <name>AMP</name>
        <dbReference type="ChEBI" id="CHEBI:456215"/>
    </ligand>
</feature>
<dbReference type="OrthoDB" id="9806925at2"/>
<keyword evidence="10 17" id="KW-0520">NAD</keyword>
<keyword evidence="12 17" id="KW-0456">Lyase</keyword>
<comment type="caution">
    <text evidence="18">Lacks conserved residue(s) required for the propagation of feature annotation.</text>
</comment>
<name>A0A4Q1JS20_9BACT</name>
<evidence type="ECO:0000256" key="19">
    <source>
        <dbReference type="PIRNR" id="PIRNR017184"/>
    </source>
</evidence>
<evidence type="ECO:0000313" key="22">
    <source>
        <dbReference type="EMBL" id="RXQ97585.1"/>
    </source>
</evidence>
<evidence type="ECO:0000256" key="11">
    <source>
        <dbReference type="ARBA" id="ARBA00023235"/>
    </source>
</evidence>
<dbReference type="Gene3D" id="3.40.50.10260">
    <property type="entry name" value="YjeF N-terminal domain"/>
    <property type="match status" value="1"/>
</dbReference>
<evidence type="ECO:0000256" key="13">
    <source>
        <dbReference type="ARBA" id="ARBA00023268"/>
    </source>
</evidence>
<feature type="binding site" evidence="18">
    <location>
        <position position="126"/>
    </location>
    <ligand>
        <name>K(+)</name>
        <dbReference type="ChEBI" id="CHEBI:29103"/>
    </ligand>
</feature>
<keyword evidence="11 18" id="KW-0413">Isomerase</keyword>
<dbReference type="NCBIfam" id="TIGR00196">
    <property type="entry name" value="yjeF_cterm"/>
    <property type="match status" value="1"/>
</dbReference>
<dbReference type="AlphaFoldDB" id="A0A4Q1JS20"/>
<accession>A0A4Q1JS20</accession>
<feature type="binding site" evidence="18">
    <location>
        <begin position="57"/>
        <end position="61"/>
    </location>
    <ligand>
        <name>(6S)-NADPHX</name>
        <dbReference type="ChEBI" id="CHEBI:64076"/>
    </ligand>
</feature>
<keyword evidence="6 17" id="KW-0547">Nucleotide-binding</keyword>
<dbReference type="Proteomes" id="UP000289703">
    <property type="component" value="Unassembled WGS sequence"/>
</dbReference>
<feature type="binding site" evidence="18">
    <location>
        <begin position="130"/>
        <end position="136"/>
    </location>
    <ligand>
        <name>(6S)-NADPHX</name>
        <dbReference type="ChEBI" id="CHEBI:64076"/>
    </ligand>
</feature>
<dbReference type="InterPro" id="IPR030677">
    <property type="entry name" value="Nnr"/>
</dbReference>
<keyword evidence="7 17" id="KW-0067">ATP-binding</keyword>
<evidence type="ECO:0000256" key="10">
    <source>
        <dbReference type="ARBA" id="ARBA00023027"/>
    </source>
</evidence>
<dbReference type="Pfam" id="PF01256">
    <property type="entry name" value="Carb_kinase"/>
    <property type="match status" value="1"/>
</dbReference>
<evidence type="ECO:0000256" key="6">
    <source>
        <dbReference type="ARBA" id="ARBA00022741"/>
    </source>
</evidence>
<gene>
    <name evidence="17" type="primary">nnrD</name>
    <name evidence="18" type="synonym">nnrE</name>
    <name evidence="22" type="ORF">EO244_01495</name>
</gene>
<protein>
    <recommendedName>
        <fullName evidence="19">Bifunctional NAD(P)H-hydrate repair enzyme</fullName>
    </recommendedName>
    <alternativeName>
        <fullName evidence="19">Nicotinamide nucleotide repair protein</fullName>
    </alternativeName>
    <domain>
        <recommendedName>
            <fullName evidence="19">ADP-dependent (S)-NAD(P)H-hydrate dehydratase</fullName>
            <ecNumber evidence="19">4.2.1.136</ecNumber>
        </recommendedName>
        <alternativeName>
            <fullName evidence="19">ADP-dependent NAD(P)HX dehydratase</fullName>
        </alternativeName>
    </domain>
    <domain>
        <recommendedName>
            <fullName evidence="19">NAD(P)H-hydrate epimerase</fullName>
            <ecNumber evidence="19">5.1.99.6</ecNumber>
        </recommendedName>
    </domain>
</protein>
<evidence type="ECO:0000256" key="14">
    <source>
        <dbReference type="ARBA" id="ARBA00025153"/>
    </source>
</evidence>
<evidence type="ECO:0000256" key="4">
    <source>
        <dbReference type="ARBA" id="ARBA00009524"/>
    </source>
</evidence>
<comment type="catalytic activity">
    <reaction evidence="2 18 19">
        <text>(6R)-NADPHX = (6S)-NADPHX</text>
        <dbReference type="Rhea" id="RHEA:32227"/>
        <dbReference type="ChEBI" id="CHEBI:64076"/>
        <dbReference type="ChEBI" id="CHEBI:64077"/>
        <dbReference type="EC" id="5.1.99.6"/>
    </reaction>
</comment>
<dbReference type="GO" id="GO:0046872">
    <property type="term" value="F:metal ion binding"/>
    <property type="evidence" value="ECO:0007669"/>
    <property type="project" value="UniProtKB-UniRule"/>
</dbReference>
<feature type="binding site" evidence="17">
    <location>
        <position position="377"/>
    </location>
    <ligand>
        <name>(6S)-NADPHX</name>
        <dbReference type="ChEBI" id="CHEBI:64076"/>
    </ligand>
</feature>
<comment type="function">
    <text evidence="14 19">Bifunctional enzyme that catalyzes the epimerization of the S- and R-forms of NAD(P)HX and the dehydration of the S-form of NAD(P)HX at the expense of ADP, which is converted to AMP. This allows the repair of both epimers of NAD(P)HX, a damaged form of NAD(P)H that is a result of enzymatic or heat-dependent hydration.</text>
</comment>
<reference evidence="22 23" key="1">
    <citation type="submission" date="2019-01" db="EMBL/GenBank/DDBJ databases">
        <title>Ancylomarina salipaludis sp. nov., isolated from a salt marsh.</title>
        <authorList>
            <person name="Yoon J.-H."/>
        </authorList>
    </citation>
    <scope>NUCLEOTIDE SEQUENCE [LARGE SCALE GENOMIC DNA]</scope>
    <source>
        <strain evidence="22 23">SHSM-M15</strain>
    </source>
</reference>
<keyword evidence="9 18" id="KW-0630">Potassium</keyword>
<comment type="catalytic activity">
    <reaction evidence="16 17 19">
        <text>(6S)-NADPHX + ADP = AMP + phosphate + NADPH + H(+)</text>
        <dbReference type="Rhea" id="RHEA:32235"/>
        <dbReference type="ChEBI" id="CHEBI:15378"/>
        <dbReference type="ChEBI" id="CHEBI:43474"/>
        <dbReference type="ChEBI" id="CHEBI:57783"/>
        <dbReference type="ChEBI" id="CHEBI:64076"/>
        <dbReference type="ChEBI" id="CHEBI:456215"/>
        <dbReference type="ChEBI" id="CHEBI:456216"/>
        <dbReference type="EC" id="4.2.1.136"/>
    </reaction>
</comment>
<dbReference type="InterPro" id="IPR029056">
    <property type="entry name" value="Ribokinase-like"/>
</dbReference>
<organism evidence="22 23">
    <name type="scientific">Ancylomarina salipaludis</name>
    <dbReference type="NCBI Taxonomy" id="2501299"/>
    <lineage>
        <taxon>Bacteria</taxon>
        <taxon>Pseudomonadati</taxon>
        <taxon>Bacteroidota</taxon>
        <taxon>Bacteroidia</taxon>
        <taxon>Marinilabiliales</taxon>
        <taxon>Marinifilaceae</taxon>
        <taxon>Ancylomarina</taxon>
    </lineage>
</organism>
<evidence type="ECO:0000256" key="1">
    <source>
        <dbReference type="ARBA" id="ARBA00000013"/>
    </source>
</evidence>
<dbReference type="GO" id="GO:0052855">
    <property type="term" value="F:ADP-dependent NAD(P)H-hydrate dehydratase activity"/>
    <property type="evidence" value="ECO:0007669"/>
    <property type="project" value="UniProtKB-UniRule"/>
</dbReference>
<comment type="similarity">
    <text evidence="4 19">In the C-terminal section; belongs to the NnrD/CARKD family.</text>
</comment>
<feature type="domain" description="YjeF C-terminal" evidence="20">
    <location>
        <begin position="228"/>
        <end position="501"/>
    </location>
</feature>
<comment type="catalytic activity">
    <reaction evidence="15 17 19">
        <text>(6S)-NADHX + ADP = AMP + phosphate + NADH + H(+)</text>
        <dbReference type="Rhea" id="RHEA:32223"/>
        <dbReference type="ChEBI" id="CHEBI:15378"/>
        <dbReference type="ChEBI" id="CHEBI:43474"/>
        <dbReference type="ChEBI" id="CHEBI:57945"/>
        <dbReference type="ChEBI" id="CHEBI:64074"/>
        <dbReference type="ChEBI" id="CHEBI:456215"/>
        <dbReference type="ChEBI" id="CHEBI:456216"/>
        <dbReference type="EC" id="4.2.1.136"/>
    </reaction>
</comment>
<dbReference type="GO" id="GO:0046496">
    <property type="term" value="P:nicotinamide nucleotide metabolic process"/>
    <property type="evidence" value="ECO:0007669"/>
    <property type="project" value="UniProtKB-UniRule"/>
</dbReference>
<sequence length="503" mass="55205">MKIFTSKQIAQIDAYSIANEPIASIDLMERAATQLFFWIEKRYSEEQNFIIFVGSGNNGGDGLALARLLSEAKYQVEVYLVNVSQNLSVDCQMNLDRLKIQNLVSIFDISNSNDFPIIFDDSVVVDALLGSGLSRILDGLIKELVLYINASKAEVIAIDIPSGLFGEDNSLNNLNHCIHADHTLSFQFPKLSFLFPENIDCVGNWHVLPIGLHSRIINEMESPYQLVDENFIKNRLKKRGRFSHKGNYGHGLLISGSYGKMGAAILASKAALRSGIGLLSTHIPRLGYDIMQTAVPESMVSIDRSDIIFTEYPNLEDFDAIGIGPGIDTKHNSVRALDELIEECDKPLVLDADALNIIGQNQALKERLPKGSILTPHIKEFERLLGKSYGAFDRNTKQRDFSKKKAVVMVLKGAFTAITDEKGRCYFNPTGNPGMATAGSGDVLTGIILSLLSQGYSSSDAALIGVYVHGLAGDLAAEELGQEALIAGDIVEYLSKAWKKLRD</sequence>
<dbReference type="InterPro" id="IPR036652">
    <property type="entry name" value="YjeF_N_dom_sf"/>
</dbReference>
<dbReference type="SUPFAM" id="SSF53613">
    <property type="entry name" value="Ribokinase-like"/>
    <property type="match status" value="1"/>
</dbReference>
<evidence type="ECO:0000256" key="18">
    <source>
        <dbReference type="HAMAP-Rule" id="MF_01966"/>
    </source>
</evidence>
<evidence type="ECO:0000256" key="17">
    <source>
        <dbReference type="HAMAP-Rule" id="MF_01965"/>
    </source>
</evidence>
<dbReference type="InterPro" id="IPR000631">
    <property type="entry name" value="CARKD"/>
</dbReference>
<dbReference type="GO" id="GO:0005524">
    <property type="term" value="F:ATP binding"/>
    <property type="evidence" value="ECO:0007669"/>
    <property type="project" value="UniProtKB-UniRule"/>
</dbReference>
<dbReference type="InterPro" id="IPR017953">
    <property type="entry name" value="Carbohydrate_kinase_pred_CS"/>
</dbReference>
<dbReference type="EMBL" id="SAXA01000001">
    <property type="protein sequence ID" value="RXQ97585.1"/>
    <property type="molecule type" value="Genomic_DNA"/>
</dbReference>
<dbReference type="PROSITE" id="PS51383">
    <property type="entry name" value="YJEF_C_3"/>
    <property type="match status" value="1"/>
</dbReference>
<evidence type="ECO:0000313" key="23">
    <source>
        <dbReference type="Proteomes" id="UP000289703"/>
    </source>
</evidence>
<keyword evidence="23" id="KW-1185">Reference proteome</keyword>
<evidence type="ECO:0000259" key="20">
    <source>
        <dbReference type="PROSITE" id="PS51383"/>
    </source>
</evidence>
<evidence type="ECO:0000256" key="3">
    <source>
        <dbReference type="ARBA" id="ARBA00006001"/>
    </source>
</evidence>
<dbReference type="SUPFAM" id="SSF64153">
    <property type="entry name" value="YjeF N-terminal domain-like"/>
    <property type="match status" value="1"/>
</dbReference>
<comment type="function">
    <text evidence="18">Catalyzes the epimerization of the S- and R-forms of NAD(P)HX, a damaged form of NAD(P)H that is a result of enzymatic or heat-dependent hydration. This is a prerequisite for the S-specific NAD(P)H-hydrate dehydratase to allow the repair of both epimers of NAD(P)HX.</text>
</comment>
<evidence type="ECO:0000256" key="5">
    <source>
        <dbReference type="ARBA" id="ARBA00022723"/>
    </source>
</evidence>
<comment type="cofactor">
    <cofactor evidence="18 19">
        <name>K(+)</name>
        <dbReference type="ChEBI" id="CHEBI:29103"/>
    </cofactor>
    <text evidence="18 19">Binds 1 potassium ion per subunit.</text>
</comment>
<evidence type="ECO:0000256" key="2">
    <source>
        <dbReference type="ARBA" id="ARBA00000909"/>
    </source>
</evidence>
<evidence type="ECO:0000256" key="15">
    <source>
        <dbReference type="ARBA" id="ARBA00048238"/>
    </source>
</evidence>
<evidence type="ECO:0000259" key="21">
    <source>
        <dbReference type="PROSITE" id="PS51385"/>
    </source>
</evidence>
<dbReference type="InterPro" id="IPR004443">
    <property type="entry name" value="YjeF_N_dom"/>
</dbReference>
<keyword evidence="5 18" id="KW-0479">Metal-binding</keyword>
<evidence type="ECO:0000256" key="12">
    <source>
        <dbReference type="ARBA" id="ARBA00023239"/>
    </source>
</evidence>
<feature type="domain" description="YjeF N-terminal" evidence="21">
    <location>
        <begin position="9"/>
        <end position="218"/>
    </location>
</feature>
<feature type="binding site" evidence="17">
    <location>
        <position position="263"/>
    </location>
    <ligand>
        <name>(6S)-NADPHX</name>
        <dbReference type="ChEBI" id="CHEBI:64076"/>
    </ligand>
</feature>
<feature type="binding site" evidence="18">
    <location>
        <position position="162"/>
    </location>
    <ligand>
        <name>K(+)</name>
        <dbReference type="ChEBI" id="CHEBI:29103"/>
    </ligand>
</feature>
<comment type="catalytic activity">
    <reaction evidence="1 18 19">
        <text>(6R)-NADHX = (6S)-NADHX</text>
        <dbReference type="Rhea" id="RHEA:32215"/>
        <dbReference type="ChEBI" id="CHEBI:64074"/>
        <dbReference type="ChEBI" id="CHEBI:64075"/>
        <dbReference type="EC" id="5.1.99.6"/>
    </reaction>
</comment>
<dbReference type="NCBIfam" id="TIGR00197">
    <property type="entry name" value="yjeF_nterm"/>
    <property type="match status" value="1"/>
</dbReference>
<comment type="similarity">
    <text evidence="3 19">In the N-terminal section; belongs to the NnrE/AIBP family.</text>
</comment>
<comment type="caution">
    <text evidence="22">The sequence shown here is derived from an EMBL/GenBank/DDBJ whole genome shotgun (WGS) entry which is preliminary data.</text>
</comment>
<dbReference type="GO" id="GO:0110051">
    <property type="term" value="P:metabolite repair"/>
    <property type="evidence" value="ECO:0007669"/>
    <property type="project" value="TreeGrafter"/>
</dbReference>
<dbReference type="CDD" id="cd01171">
    <property type="entry name" value="YXKO-related"/>
    <property type="match status" value="1"/>
</dbReference>
<feature type="binding site" evidence="17">
    <location>
        <position position="442"/>
    </location>
    <ligand>
        <name>(6S)-NADPHX</name>
        <dbReference type="ChEBI" id="CHEBI:64076"/>
    </ligand>
</feature>
<dbReference type="PIRSF" id="PIRSF017184">
    <property type="entry name" value="Nnr"/>
    <property type="match status" value="1"/>
</dbReference>
<evidence type="ECO:0000256" key="8">
    <source>
        <dbReference type="ARBA" id="ARBA00022857"/>
    </source>
</evidence>
<comment type="cofactor">
    <cofactor evidence="17">
        <name>Mg(2+)</name>
        <dbReference type="ChEBI" id="CHEBI:18420"/>
    </cofactor>
</comment>
<dbReference type="Gene3D" id="3.40.1190.20">
    <property type="match status" value="1"/>
</dbReference>
<comment type="similarity">
    <text evidence="18">Belongs to the NnrE/AIBP family.</text>
</comment>
<dbReference type="RefSeq" id="WP_129252228.1">
    <property type="nucleotide sequence ID" value="NZ_SAXA01000001.1"/>
</dbReference>